<evidence type="ECO:0000313" key="1">
    <source>
        <dbReference type="EMBL" id="CAK9077923.1"/>
    </source>
</evidence>
<proteinExistence type="predicted"/>
<comment type="caution">
    <text evidence="1">The sequence shown here is derived from an EMBL/GenBank/DDBJ whole genome shotgun (WGS) entry which is preliminary data.</text>
</comment>
<gene>
    <name evidence="1" type="ORF">CCMP2556_LOCUS38387</name>
</gene>
<name>A0ABP0PPH4_9DINO</name>
<protein>
    <submittedName>
        <fullName evidence="1">Uncharacterized protein</fullName>
    </submittedName>
</protein>
<organism evidence="1 2">
    <name type="scientific">Durusdinium trenchii</name>
    <dbReference type="NCBI Taxonomy" id="1381693"/>
    <lineage>
        <taxon>Eukaryota</taxon>
        <taxon>Sar</taxon>
        <taxon>Alveolata</taxon>
        <taxon>Dinophyceae</taxon>
        <taxon>Suessiales</taxon>
        <taxon>Symbiodiniaceae</taxon>
        <taxon>Durusdinium</taxon>
    </lineage>
</organism>
<reference evidence="1 2" key="1">
    <citation type="submission" date="2024-02" db="EMBL/GenBank/DDBJ databases">
        <authorList>
            <person name="Chen Y."/>
            <person name="Shah S."/>
            <person name="Dougan E. K."/>
            <person name="Thang M."/>
            <person name="Chan C."/>
        </authorList>
    </citation>
    <scope>NUCLEOTIDE SEQUENCE [LARGE SCALE GENOMIC DNA]</scope>
</reference>
<evidence type="ECO:0000313" key="2">
    <source>
        <dbReference type="Proteomes" id="UP001642484"/>
    </source>
</evidence>
<accession>A0ABP0PPH4</accession>
<keyword evidence="2" id="KW-1185">Reference proteome</keyword>
<dbReference type="EMBL" id="CAXAMN010023473">
    <property type="protein sequence ID" value="CAK9077923.1"/>
    <property type="molecule type" value="Genomic_DNA"/>
</dbReference>
<dbReference type="Proteomes" id="UP001642484">
    <property type="component" value="Unassembled WGS sequence"/>
</dbReference>
<sequence>MGSSKRLQNENKTGATQCGWLNCNRCHFLQKHSVFHSFVKNNLGLCPLQVGGGLRGLSYADLQVFWIEGQVMHLKALNRDFKLDFTKAGLQEGAREALREGLQMAIDGRLQANRSWAELRAALRNDEHLARVRDMKMAAETGLKMIETDAARMSDRGAARIRRLEVFEVERFTLGFGWGTCNWPTDGELQWRWVQENGRKHPQVDERLTQKQATKAEEPPCQLGGLYKARPLEL</sequence>